<reference evidence="7 8" key="1">
    <citation type="submission" date="2016-10" db="EMBL/GenBank/DDBJ databases">
        <authorList>
            <person name="de Groot N.N."/>
        </authorList>
    </citation>
    <scope>NUCLEOTIDE SEQUENCE [LARGE SCALE GENOMIC DNA]</scope>
    <source>
        <strain evidence="7 8">JCM 21544</strain>
    </source>
</reference>
<dbReference type="InterPro" id="IPR011009">
    <property type="entry name" value="Kinase-like_dom_sf"/>
</dbReference>
<keyword evidence="8" id="KW-1185">Reference proteome</keyword>
<dbReference type="PANTHER" id="PTHR43289:SF6">
    <property type="entry name" value="SERINE_THREONINE-PROTEIN KINASE NEKL-3"/>
    <property type="match status" value="1"/>
</dbReference>
<dbReference type="RefSeq" id="WP_170837170.1">
    <property type="nucleotide sequence ID" value="NZ_FNFD01000001.1"/>
</dbReference>
<evidence type="ECO:0000256" key="1">
    <source>
        <dbReference type="ARBA" id="ARBA00022679"/>
    </source>
</evidence>
<name>A0A1G8U4U6_9PSED</name>
<dbReference type="InterPro" id="IPR008271">
    <property type="entry name" value="Ser/Thr_kinase_AS"/>
</dbReference>
<dbReference type="InterPro" id="IPR017441">
    <property type="entry name" value="Protein_kinase_ATP_BS"/>
</dbReference>
<dbReference type="GO" id="GO:0005524">
    <property type="term" value="F:ATP binding"/>
    <property type="evidence" value="ECO:0007669"/>
    <property type="project" value="UniProtKB-UniRule"/>
</dbReference>
<dbReference type="Proteomes" id="UP000198706">
    <property type="component" value="Unassembled WGS sequence"/>
</dbReference>
<dbReference type="PROSITE" id="PS00107">
    <property type="entry name" value="PROTEIN_KINASE_ATP"/>
    <property type="match status" value="1"/>
</dbReference>
<evidence type="ECO:0000259" key="6">
    <source>
        <dbReference type="PROSITE" id="PS50011"/>
    </source>
</evidence>
<keyword evidence="1" id="KW-0808">Transferase</keyword>
<dbReference type="CDD" id="cd14014">
    <property type="entry name" value="STKc_PknB_like"/>
    <property type="match status" value="1"/>
</dbReference>
<accession>A0A1G8U4U6</accession>
<dbReference type="Gene3D" id="3.30.200.20">
    <property type="entry name" value="Phosphorylase Kinase, domain 1"/>
    <property type="match status" value="1"/>
</dbReference>
<dbReference type="InterPro" id="IPR000719">
    <property type="entry name" value="Prot_kinase_dom"/>
</dbReference>
<evidence type="ECO:0000313" key="8">
    <source>
        <dbReference type="Proteomes" id="UP000198706"/>
    </source>
</evidence>
<feature type="binding site" evidence="5">
    <location>
        <position position="86"/>
    </location>
    <ligand>
        <name>ATP</name>
        <dbReference type="ChEBI" id="CHEBI:30616"/>
    </ligand>
</feature>
<evidence type="ECO:0000256" key="3">
    <source>
        <dbReference type="ARBA" id="ARBA00022777"/>
    </source>
</evidence>
<evidence type="ECO:0000256" key="2">
    <source>
        <dbReference type="ARBA" id="ARBA00022741"/>
    </source>
</evidence>
<keyword evidence="4 5" id="KW-0067">ATP-binding</keyword>
<protein>
    <submittedName>
        <fullName evidence="7">Serine/threonine-protein kinase Stk1</fullName>
    </submittedName>
</protein>
<dbReference type="PROSITE" id="PS00108">
    <property type="entry name" value="PROTEIN_KINASE_ST"/>
    <property type="match status" value="1"/>
</dbReference>
<organism evidence="7 8">
    <name type="scientific">Pseudomonas indica</name>
    <dbReference type="NCBI Taxonomy" id="137658"/>
    <lineage>
        <taxon>Bacteria</taxon>
        <taxon>Pseudomonadati</taxon>
        <taxon>Pseudomonadota</taxon>
        <taxon>Gammaproteobacteria</taxon>
        <taxon>Pseudomonadales</taxon>
        <taxon>Pseudomonadaceae</taxon>
        <taxon>Pseudomonas</taxon>
    </lineage>
</organism>
<keyword evidence="3 7" id="KW-0418">Kinase</keyword>
<feature type="domain" description="Protein kinase" evidence="6">
    <location>
        <begin position="51"/>
        <end position="333"/>
    </location>
</feature>
<dbReference type="STRING" id="137658.SAMN05216186_101574"/>
<dbReference type="Gene3D" id="1.10.510.10">
    <property type="entry name" value="Transferase(Phosphotransferase) domain 1"/>
    <property type="match status" value="1"/>
</dbReference>
<dbReference type="EMBL" id="FNFD01000001">
    <property type="protein sequence ID" value="SDJ48812.1"/>
    <property type="molecule type" value="Genomic_DNA"/>
</dbReference>
<dbReference type="PROSITE" id="PS50011">
    <property type="entry name" value="PROTEIN_KINASE_DOM"/>
    <property type="match status" value="1"/>
</dbReference>
<proteinExistence type="predicted"/>
<sequence>MSDPLLASAEASDLTYFAFAASAVDKPVARAEPETPRTAPGELPEVLGGRYRIERLLGVGGMGAVYRARDLLREQFGDPEPYVALKTLSEDFAEYPDANALLYSEFALTARLSHRHVVRLFGFEVDTACQRAFITLELLKGPTLDQLLSERPGGLPWQALSEIVIPLLEALAYSHSLGVLHGDLKPSNVMLADDGLRLFDYGLGQPLDGVLPGLPRLCRSRFAAWTPRYAALELLEGAPLTAAADVYALACVIYELSSGSHPFRRLSAKQAKAMELDRELQRPANLPAHCWPALRTALAFDEARRDIDAAGLLDAFRRPAPGLLQRLLRRTNG</sequence>
<dbReference type="SUPFAM" id="SSF56112">
    <property type="entry name" value="Protein kinase-like (PK-like)"/>
    <property type="match status" value="1"/>
</dbReference>
<dbReference type="AlphaFoldDB" id="A0A1G8U4U6"/>
<dbReference type="SMART" id="SM00220">
    <property type="entry name" value="S_TKc"/>
    <property type="match status" value="1"/>
</dbReference>
<dbReference type="GO" id="GO:0004674">
    <property type="term" value="F:protein serine/threonine kinase activity"/>
    <property type="evidence" value="ECO:0007669"/>
    <property type="project" value="TreeGrafter"/>
</dbReference>
<evidence type="ECO:0000256" key="5">
    <source>
        <dbReference type="PROSITE-ProRule" id="PRU10141"/>
    </source>
</evidence>
<dbReference type="PANTHER" id="PTHR43289">
    <property type="entry name" value="MITOGEN-ACTIVATED PROTEIN KINASE KINASE KINASE 20-RELATED"/>
    <property type="match status" value="1"/>
</dbReference>
<keyword evidence="2 5" id="KW-0547">Nucleotide-binding</keyword>
<evidence type="ECO:0000313" key="7">
    <source>
        <dbReference type="EMBL" id="SDJ48812.1"/>
    </source>
</evidence>
<evidence type="ECO:0000256" key="4">
    <source>
        <dbReference type="ARBA" id="ARBA00022840"/>
    </source>
</evidence>
<dbReference type="Pfam" id="PF00069">
    <property type="entry name" value="Pkinase"/>
    <property type="match status" value="1"/>
</dbReference>
<gene>
    <name evidence="7" type="ORF">SAMN05216186_101574</name>
</gene>